<dbReference type="AlphaFoldDB" id="A0A653AZU6"/>
<sequence length="61" mass="6760">MRRVSRRPCRLLALHRAEGFYPTLGGLCAWGVLCILSSLLAATAAAHHSRDWPHEASPTDY</sequence>
<reference evidence="1" key="1">
    <citation type="submission" date="2018-11" db="EMBL/GenBank/DDBJ databases">
        <authorList>
            <consortium name="Genoscope - CEA"/>
            <person name="William W."/>
        </authorList>
    </citation>
    <scope>NUCLEOTIDE SEQUENCE [LARGE SCALE GENOMIC DNA]</scope>
    <source>
        <strain evidence="1">T9AD</strain>
    </source>
</reference>
<organism evidence="1">
    <name type="scientific">Ectopseudomonas oleovorans</name>
    <name type="common">Pseudomonas oleovorans</name>
    <dbReference type="NCBI Taxonomy" id="301"/>
    <lineage>
        <taxon>Bacteria</taxon>
        <taxon>Pseudomonadati</taxon>
        <taxon>Pseudomonadota</taxon>
        <taxon>Gammaproteobacteria</taxon>
        <taxon>Pseudomonadales</taxon>
        <taxon>Pseudomonadaceae</taxon>
        <taxon>Ectopseudomonas</taxon>
    </lineage>
</organism>
<protein>
    <submittedName>
        <fullName evidence="1">Uncharacterized protein</fullName>
    </submittedName>
</protein>
<name>A0A653AZU6_ECTOL</name>
<evidence type="ECO:0000313" key="1">
    <source>
        <dbReference type="EMBL" id="VDN61921.1"/>
    </source>
</evidence>
<gene>
    <name evidence="1" type="ORF">POT9AD_0930</name>
</gene>
<dbReference type="EMBL" id="LR130779">
    <property type="protein sequence ID" value="VDN61921.1"/>
    <property type="molecule type" value="Genomic_DNA"/>
</dbReference>
<accession>A0A653AZU6</accession>
<proteinExistence type="predicted"/>